<name>A0A365XUI2_9BACT</name>
<dbReference type="PANTHER" id="PTHR30273:SF2">
    <property type="entry name" value="PROTEIN FECR"/>
    <property type="match status" value="1"/>
</dbReference>
<feature type="domain" description="FecR protein" evidence="1">
    <location>
        <begin position="200"/>
        <end position="296"/>
    </location>
</feature>
<proteinExistence type="predicted"/>
<organism evidence="3 4">
    <name type="scientific">Chitinophaga flava</name>
    <dbReference type="NCBI Taxonomy" id="2259036"/>
    <lineage>
        <taxon>Bacteria</taxon>
        <taxon>Pseudomonadati</taxon>
        <taxon>Bacteroidota</taxon>
        <taxon>Chitinophagia</taxon>
        <taxon>Chitinophagales</taxon>
        <taxon>Chitinophagaceae</taxon>
        <taxon>Chitinophaga</taxon>
    </lineage>
</organism>
<dbReference type="GO" id="GO:0016989">
    <property type="term" value="F:sigma factor antagonist activity"/>
    <property type="evidence" value="ECO:0007669"/>
    <property type="project" value="TreeGrafter"/>
</dbReference>
<feature type="domain" description="Protein FecR C-terminal" evidence="2">
    <location>
        <begin position="340"/>
        <end position="406"/>
    </location>
</feature>
<reference evidence="3 4" key="1">
    <citation type="submission" date="2018-05" db="EMBL/GenBank/DDBJ databases">
        <title>Chitinophaga sp. K3CV102501T nov., isolated from isolated from a monsoon evergreen broad-leaved forest soil.</title>
        <authorList>
            <person name="Lv Y."/>
        </authorList>
    </citation>
    <scope>NUCLEOTIDE SEQUENCE [LARGE SCALE GENOMIC DNA]</scope>
    <source>
        <strain evidence="3 4">GDMCC 1.1325</strain>
    </source>
</reference>
<dbReference type="OrthoDB" id="629393at2"/>
<dbReference type="Gene3D" id="2.60.120.1440">
    <property type="match status" value="1"/>
</dbReference>
<dbReference type="AlphaFoldDB" id="A0A365XUI2"/>
<dbReference type="RefSeq" id="WP_113618759.1">
    <property type="nucleotide sequence ID" value="NZ_QFFJ01000002.1"/>
</dbReference>
<dbReference type="EMBL" id="QFFJ01000002">
    <property type="protein sequence ID" value="RBL90009.1"/>
    <property type="molecule type" value="Genomic_DNA"/>
</dbReference>
<dbReference type="Proteomes" id="UP000253410">
    <property type="component" value="Unassembled WGS sequence"/>
</dbReference>
<evidence type="ECO:0000313" key="3">
    <source>
        <dbReference type="EMBL" id="RBL90009.1"/>
    </source>
</evidence>
<evidence type="ECO:0000259" key="2">
    <source>
        <dbReference type="Pfam" id="PF16344"/>
    </source>
</evidence>
<dbReference type="Pfam" id="PF04773">
    <property type="entry name" value="FecR"/>
    <property type="match status" value="1"/>
</dbReference>
<protein>
    <recommendedName>
        <fullName evidence="5">Iron dicitrate transport regulator FecR</fullName>
    </recommendedName>
</protein>
<gene>
    <name evidence="3" type="ORF">DF182_26410</name>
</gene>
<comment type="caution">
    <text evidence="3">The sequence shown here is derived from an EMBL/GenBank/DDBJ whole genome shotgun (WGS) entry which is preliminary data.</text>
</comment>
<evidence type="ECO:0000313" key="4">
    <source>
        <dbReference type="Proteomes" id="UP000253410"/>
    </source>
</evidence>
<dbReference type="PANTHER" id="PTHR30273">
    <property type="entry name" value="PERIPLASMIC SIGNAL SENSOR AND SIGMA FACTOR ACTIVATOR FECR-RELATED"/>
    <property type="match status" value="1"/>
</dbReference>
<dbReference type="InterPro" id="IPR006860">
    <property type="entry name" value="FecR"/>
</dbReference>
<accession>A0A365XUI2</accession>
<dbReference type="InterPro" id="IPR032508">
    <property type="entry name" value="FecR_C"/>
</dbReference>
<evidence type="ECO:0000259" key="1">
    <source>
        <dbReference type="Pfam" id="PF04773"/>
    </source>
</evidence>
<dbReference type="InterPro" id="IPR012373">
    <property type="entry name" value="Ferrdict_sens_TM"/>
</dbReference>
<keyword evidence="4" id="KW-1185">Reference proteome</keyword>
<sequence>MDHSFTSAEDFLHNDSFLRYCMGLDEKEVLWWDNWIQEHPEHRAHVDQAREIFHAINGQQGQLHAAVGHFRVLLKEHAAQTATQEPATQTPPVPGQQRRLHWWHAAAAAALLITAAGGWYQYSRYRSQQQIAAGTHLSEIQPGSSRAMLTLADGTSVPLDSTGAGRFQEKDGTRINKGQGTLTYDNDNNNHGEETVLFNTLSTPRGGEYQLVLPDGSKVWLNAASSLRFPTRFTGKDRTVYLTGEAYFEIAPNAGQAFYVQLNNGQQIAVLGTSFNIMDYEDENATQTTLVTGKVKVTLPGGQQTLLAPAQQATITKGSDRIAVTDADIDKTIAWKTGTFEFEEDELPAIMRQLARWYDVRVVYAGTIPTQHYSGSIRKQATLSQALRILQTAGIHYSVTNKTITIQTSSN</sequence>
<dbReference type="Pfam" id="PF16344">
    <property type="entry name" value="FecR_C"/>
    <property type="match status" value="1"/>
</dbReference>
<evidence type="ECO:0008006" key="5">
    <source>
        <dbReference type="Google" id="ProtNLM"/>
    </source>
</evidence>
<dbReference type="Gene3D" id="3.55.50.30">
    <property type="match status" value="1"/>
</dbReference>